<feature type="transmembrane region" description="Helical" evidence="1">
    <location>
        <begin position="465"/>
        <end position="489"/>
    </location>
</feature>
<feature type="transmembrane region" description="Helical" evidence="1">
    <location>
        <begin position="357"/>
        <end position="376"/>
    </location>
</feature>
<keyword evidence="1" id="KW-0472">Membrane</keyword>
<dbReference type="VEuPathDB" id="AmoebaDB:NAEGRDRAFT_75572"/>
<dbReference type="KEGG" id="ngr:NAEGRDRAFT_75572"/>
<name>D2W2F7_NAEGR</name>
<dbReference type="GeneID" id="8860978"/>
<feature type="transmembrane region" description="Helical" evidence="1">
    <location>
        <begin position="313"/>
        <end position="336"/>
    </location>
</feature>
<proteinExistence type="predicted"/>
<keyword evidence="2" id="KW-0732">Signal</keyword>
<feature type="transmembrane region" description="Helical" evidence="1">
    <location>
        <begin position="209"/>
        <end position="234"/>
    </location>
</feature>
<reference evidence="3 4" key="1">
    <citation type="journal article" date="2010" name="Cell">
        <title>The genome of Naegleria gruberi illuminates early eukaryotic versatility.</title>
        <authorList>
            <person name="Fritz-Laylin L.K."/>
            <person name="Prochnik S.E."/>
            <person name="Ginger M.L."/>
            <person name="Dacks J.B."/>
            <person name="Carpenter M.L."/>
            <person name="Field M.C."/>
            <person name="Kuo A."/>
            <person name="Paredez A."/>
            <person name="Chapman J."/>
            <person name="Pham J."/>
            <person name="Shu S."/>
            <person name="Neupane R."/>
            <person name="Cipriano M."/>
            <person name="Mancuso J."/>
            <person name="Tu H."/>
            <person name="Salamov A."/>
            <person name="Lindquist E."/>
            <person name="Shapiro H."/>
            <person name="Lucas S."/>
            <person name="Grigoriev I.V."/>
            <person name="Cande W.Z."/>
            <person name="Fulton C."/>
            <person name="Rokhsar D.S."/>
            <person name="Dawson S.C."/>
        </authorList>
    </citation>
    <scope>NUCLEOTIDE SEQUENCE [LARGE SCALE GENOMIC DNA]</scope>
    <source>
        <strain evidence="3 4">NEG-M</strain>
    </source>
</reference>
<accession>D2W2F7</accession>
<keyword evidence="1" id="KW-0812">Transmembrane</keyword>
<evidence type="ECO:0000256" key="1">
    <source>
        <dbReference type="SAM" id="Phobius"/>
    </source>
</evidence>
<dbReference type="AlphaFoldDB" id="D2W2F7"/>
<evidence type="ECO:0000313" key="3">
    <source>
        <dbReference type="EMBL" id="EFC36740.1"/>
    </source>
</evidence>
<feature type="signal peptide" evidence="2">
    <location>
        <begin position="1"/>
        <end position="23"/>
    </location>
</feature>
<dbReference type="RefSeq" id="XP_002669484.1">
    <property type="nucleotide sequence ID" value="XM_002669438.1"/>
</dbReference>
<feature type="transmembrane region" description="Helical" evidence="1">
    <location>
        <begin position="282"/>
        <end position="307"/>
    </location>
</feature>
<dbReference type="InParanoid" id="D2W2F7"/>
<dbReference type="EMBL" id="GG738926">
    <property type="protein sequence ID" value="EFC36740.1"/>
    <property type="molecule type" value="Genomic_DNA"/>
</dbReference>
<gene>
    <name evidence="3" type="ORF">NAEGRDRAFT_75572</name>
</gene>
<feature type="transmembrane region" description="Helical" evidence="1">
    <location>
        <begin position="433"/>
        <end position="453"/>
    </location>
</feature>
<keyword evidence="1" id="KW-1133">Transmembrane helix</keyword>
<feature type="chain" id="PRO_5003038818" evidence="2">
    <location>
        <begin position="24"/>
        <end position="521"/>
    </location>
</feature>
<dbReference type="Proteomes" id="UP000006671">
    <property type="component" value="Unassembled WGS sequence"/>
</dbReference>
<evidence type="ECO:0000256" key="2">
    <source>
        <dbReference type="SAM" id="SignalP"/>
    </source>
</evidence>
<sequence>MFNCFVMIVVVAFLLLLMSNVQSSQNYYYYTSLNTTANNKPLYYSPNAFLEPCENNTTPYPCFNKITIFSSFILFPNEKLVSFGPRGFDICHYYATRNNWNATKCYTELCTKSSNPTFQNYCMLCNVVSNEFRMKMWNVTECPAPDRRIDMAMTKSSDYDQTQICGSSKSSLLLLYLIQQTVTICYCEEGDYWASNCGYLSTKLAYFSYHYIIIILSFLISVFSFSVLLLPTLIQSRLFKKVRVLNQKLNNLVRVAFKGDERLVLSDSEIFLPKQAFSLKHFIFMLNLLIPCTAFGYFASRIALFIVEDFSNYKIILAIVFFLITISTFTICILWINLMVKELKKKTEDQLLIPLRVIYIVGLIFMFLVLAAYVITRILALNIGSGTILLVFMSILIVLGLAIIIAGFTLYYKVTRVKKDNIDSFVSMKFTRFIVLITTSFIILCVLLIIFSLENFGVNFIRGDLGLAIEFVIELVMIWMLTLITFYLYNHNSAMDTYEFLYWPIVGLFKKKKTPQQVASN</sequence>
<keyword evidence="4" id="KW-1185">Reference proteome</keyword>
<organism evidence="4">
    <name type="scientific">Naegleria gruberi</name>
    <name type="common">Amoeba</name>
    <dbReference type="NCBI Taxonomy" id="5762"/>
    <lineage>
        <taxon>Eukaryota</taxon>
        <taxon>Discoba</taxon>
        <taxon>Heterolobosea</taxon>
        <taxon>Tetramitia</taxon>
        <taxon>Eutetramitia</taxon>
        <taxon>Vahlkampfiidae</taxon>
        <taxon>Naegleria</taxon>
    </lineage>
</organism>
<dbReference type="OMA" id="KGWAVIV"/>
<evidence type="ECO:0000313" key="4">
    <source>
        <dbReference type="Proteomes" id="UP000006671"/>
    </source>
</evidence>
<protein>
    <submittedName>
        <fullName evidence="3">Predicted protein</fullName>
    </submittedName>
</protein>
<feature type="transmembrane region" description="Helical" evidence="1">
    <location>
        <begin position="388"/>
        <end position="412"/>
    </location>
</feature>